<evidence type="ECO:0000256" key="1">
    <source>
        <dbReference type="ARBA" id="ARBA00008061"/>
    </source>
</evidence>
<dbReference type="Gene3D" id="2.60.40.10">
    <property type="entry name" value="Immunoglobulins"/>
    <property type="match status" value="1"/>
</dbReference>
<dbReference type="SUPFAM" id="SSF51445">
    <property type="entry name" value="(Trans)glycosidases"/>
    <property type="match status" value="1"/>
</dbReference>
<dbReference type="Pfam" id="PF02922">
    <property type="entry name" value="CBM_48"/>
    <property type="match status" value="1"/>
</dbReference>
<dbReference type="RefSeq" id="WP_304419940.1">
    <property type="nucleotide sequence ID" value="NZ_JANCMU010000001.1"/>
</dbReference>
<dbReference type="SUPFAM" id="SSF51011">
    <property type="entry name" value="Glycosyl hydrolase domain"/>
    <property type="match status" value="1"/>
</dbReference>
<dbReference type="InterPro" id="IPR011837">
    <property type="entry name" value="Glycogen_debranch_GlgX"/>
</dbReference>
<dbReference type="Proteomes" id="UP001152599">
    <property type="component" value="Unassembled WGS sequence"/>
</dbReference>
<keyword evidence="3" id="KW-0326">Glycosidase</keyword>
<comment type="caution">
    <text evidence="5">The sequence shown here is derived from an EMBL/GenBank/DDBJ whole genome shotgun (WGS) entry which is preliminary data.</text>
</comment>
<dbReference type="NCBIfam" id="TIGR02100">
    <property type="entry name" value="glgX_debranch"/>
    <property type="match status" value="1"/>
</dbReference>
<protein>
    <submittedName>
        <fullName evidence="5">Glycogen debranching protein GlgX</fullName>
    </submittedName>
</protein>
<dbReference type="CDD" id="cd02856">
    <property type="entry name" value="E_set_GDE_Isoamylase_N"/>
    <property type="match status" value="1"/>
</dbReference>
<dbReference type="InterPro" id="IPR044505">
    <property type="entry name" value="GlgX_Isoamylase_N_E_set"/>
</dbReference>
<feature type="domain" description="Glycosyl hydrolase family 13 catalytic" evidence="4">
    <location>
        <begin position="152"/>
        <end position="562"/>
    </location>
</feature>
<dbReference type="AlphaFoldDB" id="A0A9X4MWB9"/>
<comment type="similarity">
    <text evidence="1">Belongs to the glycosyl hydrolase 13 family.</text>
</comment>
<dbReference type="CDD" id="cd11326">
    <property type="entry name" value="AmyAc_Glg_debranch"/>
    <property type="match status" value="1"/>
</dbReference>
<keyword evidence="6" id="KW-1185">Reference proteome</keyword>
<dbReference type="InterPro" id="IPR017853">
    <property type="entry name" value="GH"/>
</dbReference>
<evidence type="ECO:0000256" key="3">
    <source>
        <dbReference type="ARBA" id="ARBA00023295"/>
    </source>
</evidence>
<name>A0A9X4MWB9_9FLAO</name>
<dbReference type="InterPro" id="IPR013783">
    <property type="entry name" value="Ig-like_fold"/>
</dbReference>
<dbReference type="Gene3D" id="3.20.20.80">
    <property type="entry name" value="Glycosidases"/>
    <property type="match status" value="1"/>
</dbReference>
<dbReference type="PANTHER" id="PTHR43002">
    <property type="entry name" value="GLYCOGEN DEBRANCHING ENZYME"/>
    <property type="match status" value="1"/>
</dbReference>
<dbReference type="SUPFAM" id="SSF81296">
    <property type="entry name" value="E set domains"/>
    <property type="match status" value="1"/>
</dbReference>
<keyword evidence="2" id="KW-0378">Hydrolase</keyword>
<dbReference type="SMART" id="SM00642">
    <property type="entry name" value="Aamy"/>
    <property type="match status" value="1"/>
</dbReference>
<evidence type="ECO:0000313" key="6">
    <source>
        <dbReference type="Proteomes" id="UP001152599"/>
    </source>
</evidence>
<dbReference type="InterPro" id="IPR013780">
    <property type="entry name" value="Glyco_hydro_b"/>
</dbReference>
<evidence type="ECO:0000256" key="2">
    <source>
        <dbReference type="ARBA" id="ARBA00022801"/>
    </source>
</evidence>
<proteinExistence type="inferred from homology"/>
<dbReference type="InterPro" id="IPR014756">
    <property type="entry name" value="Ig_E-set"/>
</dbReference>
<gene>
    <name evidence="5" type="primary">glgX</name>
    <name evidence="5" type="ORF">NMK71_02505</name>
</gene>
<dbReference type="Gene3D" id="2.60.40.1180">
    <property type="entry name" value="Golgi alpha-mannosidase II"/>
    <property type="match status" value="1"/>
</dbReference>
<organism evidence="5 6">
    <name type="scientific">Profundicola chukchiensis</name>
    <dbReference type="NCBI Taxonomy" id="2961959"/>
    <lineage>
        <taxon>Bacteria</taxon>
        <taxon>Pseudomonadati</taxon>
        <taxon>Bacteroidota</taxon>
        <taxon>Flavobacteriia</taxon>
        <taxon>Flavobacteriales</taxon>
        <taxon>Weeksellaceae</taxon>
        <taxon>Profundicola</taxon>
    </lineage>
</organism>
<dbReference type="GO" id="GO:0004135">
    <property type="term" value="F:amylo-alpha-1,6-glucosidase activity"/>
    <property type="evidence" value="ECO:0007669"/>
    <property type="project" value="InterPro"/>
</dbReference>
<evidence type="ECO:0000259" key="4">
    <source>
        <dbReference type="SMART" id="SM00642"/>
    </source>
</evidence>
<dbReference type="InterPro" id="IPR004193">
    <property type="entry name" value="Glyco_hydro_13_N"/>
</dbReference>
<reference evidence="5" key="1">
    <citation type="submission" date="2022-07" db="EMBL/GenBank/DDBJ databases">
        <title>Description and genome-wide analysis of Profundicola chukchiensis gen. nov., sp. nov., marine bacteria isolated from bottom sediments of the Chukchi Sea.</title>
        <authorList>
            <person name="Romanenko L."/>
            <person name="Otstavnykh N."/>
            <person name="Kurilenko V."/>
            <person name="Eremeev V."/>
            <person name="Velansky P."/>
            <person name="Mikhailov V."/>
            <person name="Isaeva M."/>
        </authorList>
    </citation>
    <scope>NUCLEOTIDE SEQUENCE</scope>
    <source>
        <strain evidence="5">KMM 9713</strain>
    </source>
</reference>
<evidence type="ECO:0000313" key="5">
    <source>
        <dbReference type="EMBL" id="MDG4945273.1"/>
    </source>
</evidence>
<sequence length="670" mass="77063">MTNYGKPWPLGASLVDGGVNFSVFSPLASKIELLLFKDIHDLNPKVITLDPKHNKSYYYWHIHVPGLEKNQLYAYRAYGPYIPEKGFLFDSTKVLVDPYAKAIVGEYDRGLAHRRGEDNLHSCLKSAVISDEFNWESDYMPIQNLAKSVVYEMHVAGFTRNPNSGVPENIRGTYTGLLEKIPYLKELGVTAVELLPVYAYDSQDAPNDLTNYWGYSPINFFAIHAGYSSKSTPQEIVDEFKYMVKALHRANIEVILDVVYNHTTENNAHNDGPTLCMRGFANDSYYMLDSSGEFRNYTGTGNVINANHSVVRRMIRDSLLYWVQEMRVDGFRFDLASVLSRNESGEPLLNPPILWSIDSDPILANTKIIAEPWDAAGLNQVRDFAGDRWIIWNDAFRDTIRKFVKGDKGEVGNLAKSMLGSPNEIKSRHTEFEPNRSLHFVTCHDGFTMLDLVSYNEKHNWANGEQNRDGSTNNHSWNCGVEGETNDVDIQKLREKQIRNMFSLLMLSHGTPMLLMGDELMRSQQGNNNLYCQDSPLSWMDWDLLERNHEMFDFVSHLIKYTLKHRTFSHPTYFEGVPNEEIPFTKFHGIKQNEPDWSYHSRSLAYEIIAPMYEEHFYIIMNMYHEDLEFQLPAGDWEHVFDTENGFNKFMLKNSIICPARTVICLSSKT</sequence>
<dbReference type="GO" id="GO:0005980">
    <property type="term" value="P:glycogen catabolic process"/>
    <property type="evidence" value="ECO:0007669"/>
    <property type="project" value="InterPro"/>
</dbReference>
<dbReference type="EMBL" id="JANCMU010000001">
    <property type="protein sequence ID" value="MDG4945273.1"/>
    <property type="molecule type" value="Genomic_DNA"/>
</dbReference>
<dbReference type="InterPro" id="IPR006047">
    <property type="entry name" value="GH13_cat_dom"/>
</dbReference>
<accession>A0A9X4MWB9</accession>
<dbReference type="Pfam" id="PF00128">
    <property type="entry name" value="Alpha-amylase"/>
    <property type="match status" value="1"/>
</dbReference>